<feature type="region of interest" description="Disordered" evidence="1">
    <location>
        <begin position="13"/>
        <end position="43"/>
    </location>
</feature>
<dbReference type="AlphaFoldDB" id="A0A3S9PBU1"/>
<reference evidence="2 3" key="1">
    <citation type="submission" date="2018-12" db="EMBL/GenBank/DDBJ databases">
        <title>The whole draft genome of Streptomyce luteoverticillatus CGMCC 15060.</title>
        <authorList>
            <person name="Feng Z."/>
            <person name="Chen G."/>
            <person name="Zhang J."/>
            <person name="Zhu H."/>
            <person name="Yu X."/>
            <person name="Zhang W."/>
            <person name="Zhang X."/>
        </authorList>
    </citation>
    <scope>NUCLEOTIDE SEQUENCE [LARGE SCALE GENOMIC DNA]</scope>
    <source>
        <strain evidence="2 3">CGMCC 15060</strain>
    </source>
</reference>
<name>A0A3S9PBU1_STRLT</name>
<proteinExistence type="predicted"/>
<dbReference type="OrthoDB" id="4280394at2"/>
<organism evidence="2 3">
    <name type="scientific">Streptomyces luteoverticillatus</name>
    <name type="common">Streptoverticillium luteoverticillatus</name>
    <dbReference type="NCBI Taxonomy" id="66425"/>
    <lineage>
        <taxon>Bacteria</taxon>
        <taxon>Bacillati</taxon>
        <taxon>Actinomycetota</taxon>
        <taxon>Actinomycetes</taxon>
        <taxon>Kitasatosporales</taxon>
        <taxon>Streptomycetaceae</taxon>
        <taxon>Streptomyces</taxon>
    </lineage>
</organism>
<gene>
    <name evidence="2" type="ORF">EKH77_00290</name>
</gene>
<evidence type="ECO:0000256" key="1">
    <source>
        <dbReference type="SAM" id="MobiDB-lite"/>
    </source>
</evidence>
<dbReference type="NCBIfam" id="NF033521">
    <property type="entry name" value="lasso_leader_L3"/>
    <property type="match status" value="1"/>
</dbReference>
<keyword evidence="3" id="KW-1185">Reference proteome</keyword>
<dbReference type="Proteomes" id="UP000267900">
    <property type="component" value="Chromosome"/>
</dbReference>
<evidence type="ECO:0000313" key="2">
    <source>
        <dbReference type="EMBL" id="AZQ69864.1"/>
    </source>
</evidence>
<dbReference type="RefSeq" id="WP_126912429.1">
    <property type="nucleotide sequence ID" value="NZ_CP034587.1"/>
</dbReference>
<protein>
    <submittedName>
        <fullName evidence="2">Lasso RiPP family leader peptide-containing protein</fullName>
    </submittedName>
</protein>
<accession>A0A3S9PBU1</accession>
<sequence length="43" mass="4856">MDERTEVLYEPPALTEAGDFTEKTRGGTGELQEPIFGRFNPQQ</sequence>
<evidence type="ECO:0000313" key="3">
    <source>
        <dbReference type="Proteomes" id="UP000267900"/>
    </source>
</evidence>
<dbReference type="EMBL" id="CP034587">
    <property type="protein sequence ID" value="AZQ69864.1"/>
    <property type="molecule type" value="Genomic_DNA"/>
</dbReference>